<dbReference type="PANTHER" id="PTHR43383:SF2">
    <property type="entry name" value="AMIDOHYDROLASE 2 FAMILY PROTEIN"/>
    <property type="match status" value="1"/>
</dbReference>
<dbReference type="OrthoDB" id="8244441at2"/>
<name>A0A3G8YT83_9DEIO</name>
<dbReference type="PANTHER" id="PTHR43383">
    <property type="entry name" value="NODULIN 6"/>
    <property type="match status" value="1"/>
</dbReference>
<reference evidence="2 3" key="1">
    <citation type="submission" date="2018-11" db="EMBL/GenBank/DDBJ databases">
        <title>Deinococcus shelandsis sp. nov., isolated from South Shetland Islands soil of Antarctica.</title>
        <authorList>
            <person name="Tian J."/>
        </authorList>
    </citation>
    <scope>NUCLEOTIDE SEQUENCE [LARGE SCALE GENOMIC DNA]</scope>
    <source>
        <strain evidence="2 3">S14-83T</strain>
        <plasmid evidence="2 3">unnamed2</plasmid>
    </source>
</reference>
<evidence type="ECO:0000259" key="1">
    <source>
        <dbReference type="Pfam" id="PF04909"/>
    </source>
</evidence>
<dbReference type="KEGG" id="dph:EHF33_18485"/>
<keyword evidence="2" id="KW-0614">Plasmid</keyword>
<protein>
    <submittedName>
        <fullName evidence="2">Amidohydrolase</fullName>
    </submittedName>
</protein>
<dbReference type="GO" id="GO:0016787">
    <property type="term" value="F:hydrolase activity"/>
    <property type="evidence" value="ECO:0007669"/>
    <property type="project" value="UniProtKB-KW"/>
</dbReference>
<geneLocation type="plasmid" evidence="2 3">
    <name>unnamed2</name>
</geneLocation>
<dbReference type="Gene3D" id="3.20.20.140">
    <property type="entry name" value="Metal-dependent hydrolases"/>
    <property type="match status" value="1"/>
</dbReference>
<dbReference type="Proteomes" id="UP000276417">
    <property type="component" value="Plasmid unnamed2"/>
</dbReference>
<dbReference type="InterPro" id="IPR032466">
    <property type="entry name" value="Metal_Hydrolase"/>
</dbReference>
<dbReference type="SUPFAM" id="SSF51556">
    <property type="entry name" value="Metallo-dependent hydrolases"/>
    <property type="match status" value="1"/>
</dbReference>
<feature type="domain" description="Amidohydrolase-related" evidence="1">
    <location>
        <begin position="204"/>
        <end position="372"/>
    </location>
</feature>
<keyword evidence="3" id="KW-1185">Reference proteome</keyword>
<dbReference type="InterPro" id="IPR006680">
    <property type="entry name" value="Amidohydro-rel"/>
</dbReference>
<keyword evidence="2" id="KW-0378">Hydrolase</keyword>
<dbReference type="Pfam" id="PF04909">
    <property type="entry name" value="Amidohydro_2"/>
    <property type="match status" value="1"/>
</dbReference>
<accession>A0A3G8YT83</accession>
<dbReference type="EMBL" id="CP034186">
    <property type="protein sequence ID" value="AZI44901.1"/>
    <property type="molecule type" value="Genomic_DNA"/>
</dbReference>
<sequence>MNLDHIPILDHHAHAIFHEAGWRTAPLESYFTEAYDPEVLERHTPHGIFYRRSLRELAEFYGCEPQRTAVDAARQAADYLEVAQRMIRGANIDTVLLDDGLFTGELMSVAESDSLLPWQARRVLRLEAVLAGLVWQHDRVSDLLHSFESHLRQVAPTLAGLKSVIAYRTGLAVEKWDAGEVQAAYDALKRDLKTGETPKLTSKPLLDTALLLALRVARDVDLPVQFHTGYGDPDLDLRLANPLHLRSLFEDPDLRGLKIVMLHCYPFTREAGYLASVYPGAYLDLSLSIPFLSQHGMRTHVHEALHLSPLSKLLFATDASRTPELFYLGARWGRRMLGEVLDDTVRVGDLTANEAEEAAVMLLRGNASALYPAPVQPNAPTQVQA</sequence>
<gene>
    <name evidence="2" type="ORF">EHF33_18485</name>
</gene>
<dbReference type="AlphaFoldDB" id="A0A3G8YT83"/>
<evidence type="ECO:0000313" key="2">
    <source>
        <dbReference type="EMBL" id="AZI44901.1"/>
    </source>
</evidence>
<proteinExistence type="predicted"/>
<organism evidence="2 3">
    <name type="scientific">Deinococcus psychrotolerans</name>
    <dbReference type="NCBI Taxonomy" id="2489213"/>
    <lineage>
        <taxon>Bacteria</taxon>
        <taxon>Thermotogati</taxon>
        <taxon>Deinococcota</taxon>
        <taxon>Deinococci</taxon>
        <taxon>Deinococcales</taxon>
        <taxon>Deinococcaceae</taxon>
        <taxon>Deinococcus</taxon>
    </lineage>
</organism>
<evidence type="ECO:0000313" key="3">
    <source>
        <dbReference type="Proteomes" id="UP000276417"/>
    </source>
</evidence>
<dbReference type="RefSeq" id="WP_124874986.1">
    <property type="nucleotide sequence ID" value="NZ_CP034186.1"/>
</dbReference>